<dbReference type="CDD" id="cd03392">
    <property type="entry name" value="PAP2_like_2"/>
    <property type="match status" value="1"/>
</dbReference>
<accession>A0A917IS53</accession>
<evidence type="ECO:0000259" key="2">
    <source>
        <dbReference type="SMART" id="SM00014"/>
    </source>
</evidence>
<feature type="domain" description="Phosphatidic acid phosphatase type 2/haloperoxidase" evidence="2">
    <location>
        <begin position="117"/>
        <end position="229"/>
    </location>
</feature>
<dbReference type="InterPro" id="IPR000326">
    <property type="entry name" value="PAP2/HPO"/>
</dbReference>
<feature type="transmembrane region" description="Helical" evidence="1">
    <location>
        <begin position="83"/>
        <end position="107"/>
    </location>
</feature>
<dbReference type="AlphaFoldDB" id="A0A917IS53"/>
<evidence type="ECO:0000313" key="3">
    <source>
        <dbReference type="EMBL" id="GGH62103.1"/>
    </source>
</evidence>
<dbReference type="EMBL" id="BMDC01000001">
    <property type="protein sequence ID" value="GGH62103.1"/>
    <property type="molecule type" value="Genomic_DNA"/>
</dbReference>
<feature type="transmembrane region" description="Helical" evidence="1">
    <location>
        <begin position="154"/>
        <end position="174"/>
    </location>
</feature>
<dbReference type="Gene3D" id="1.20.144.10">
    <property type="entry name" value="Phosphatidic acid phosphatase type 2/haloperoxidase"/>
    <property type="match status" value="1"/>
</dbReference>
<evidence type="ECO:0000256" key="1">
    <source>
        <dbReference type="SAM" id="Phobius"/>
    </source>
</evidence>
<dbReference type="PANTHER" id="PTHR14969">
    <property type="entry name" value="SPHINGOSINE-1-PHOSPHATE PHOSPHOHYDROLASE"/>
    <property type="match status" value="1"/>
</dbReference>
<keyword evidence="4" id="KW-1185">Reference proteome</keyword>
<proteinExistence type="predicted"/>
<feature type="transmembrane region" description="Helical" evidence="1">
    <location>
        <begin position="36"/>
        <end position="55"/>
    </location>
</feature>
<feature type="transmembrane region" description="Helical" evidence="1">
    <location>
        <begin position="186"/>
        <end position="208"/>
    </location>
</feature>
<feature type="transmembrane region" description="Helical" evidence="1">
    <location>
        <begin position="114"/>
        <end position="134"/>
    </location>
</feature>
<keyword evidence="1" id="KW-0812">Transmembrane</keyword>
<dbReference type="Proteomes" id="UP000600171">
    <property type="component" value="Unassembled WGS sequence"/>
</dbReference>
<keyword evidence="1" id="KW-0472">Membrane</keyword>
<comment type="caution">
    <text evidence="3">The sequence shown here is derived from an EMBL/GenBank/DDBJ whole genome shotgun (WGS) entry which is preliminary data.</text>
</comment>
<feature type="transmembrane region" description="Helical" evidence="1">
    <location>
        <begin position="214"/>
        <end position="232"/>
    </location>
</feature>
<reference evidence="3 4" key="1">
    <citation type="journal article" date="2014" name="Int. J. Syst. Evol. Microbiol.">
        <title>Complete genome sequence of Corynebacterium casei LMG S-19264T (=DSM 44701T), isolated from a smear-ripened cheese.</title>
        <authorList>
            <consortium name="US DOE Joint Genome Institute (JGI-PGF)"/>
            <person name="Walter F."/>
            <person name="Albersmeier A."/>
            <person name="Kalinowski J."/>
            <person name="Ruckert C."/>
        </authorList>
    </citation>
    <scope>NUCLEOTIDE SEQUENCE [LARGE SCALE GENOMIC DNA]</scope>
    <source>
        <strain evidence="3 4">CCM 8669</strain>
    </source>
</reference>
<keyword evidence="1" id="KW-1133">Transmembrane helix</keyword>
<evidence type="ECO:0000313" key="4">
    <source>
        <dbReference type="Proteomes" id="UP000600171"/>
    </source>
</evidence>
<organism evidence="3 4">
    <name type="scientific">Rothia aerolata</name>
    <dbReference type="NCBI Taxonomy" id="1812262"/>
    <lineage>
        <taxon>Bacteria</taxon>
        <taxon>Bacillati</taxon>
        <taxon>Actinomycetota</taxon>
        <taxon>Actinomycetes</taxon>
        <taxon>Micrococcales</taxon>
        <taxon>Micrococcaceae</taxon>
        <taxon>Rothia</taxon>
    </lineage>
</organism>
<dbReference type="SMART" id="SM00014">
    <property type="entry name" value="acidPPc"/>
    <property type="match status" value="1"/>
</dbReference>
<dbReference type="RefSeq" id="WP_188359354.1">
    <property type="nucleotide sequence ID" value="NZ_BMDC01000001.1"/>
</dbReference>
<dbReference type="InterPro" id="IPR036938">
    <property type="entry name" value="PAP2/HPO_sf"/>
</dbReference>
<sequence>MASQVAALLASDTAERVDSMNEAQARRALKTQLHRVRLLTLSSFGFILFIALMLVNVRNPRNPVDQAIWDFFVSNRAGWMDPVVAFFTQSFNTLPDIVYSLVAIIAIGIWRKSWWPALTISLSMILAPAAMVVVKNVLDRSRPPLIDRLVEETSFSFPSGHSTGIAALVVSVYLAMHAVLSRRARLIVGILLALLAIAVACSRLYVGVHWGTDILAGLTLGTTVTCLVYAVFPQIMQRK</sequence>
<dbReference type="Pfam" id="PF01569">
    <property type="entry name" value="PAP2"/>
    <property type="match status" value="1"/>
</dbReference>
<name>A0A917IS53_9MICC</name>
<dbReference type="SUPFAM" id="SSF48317">
    <property type="entry name" value="Acid phosphatase/Vanadium-dependent haloperoxidase"/>
    <property type="match status" value="1"/>
</dbReference>
<dbReference type="PANTHER" id="PTHR14969:SF13">
    <property type="entry name" value="AT30094P"/>
    <property type="match status" value="1"/>
</dbReference>
<protein>
    <recommendedName>
        <fullName evidence="2">Phosphatidic acid phosphatase type 2/haloperoxidase domain-containing protein</fullName>
    </recommendedName>
</protein>
<gene>
    <name evidence="3" type="ORF">GCM10007359_11990</name>
</gene>